<dbReference type="InterPro" id="IPR016164">
    <property type="entry name" value="FAD-linked_Oxase-like_C"/>
</dbReference>
<comment type="caution">
    <text evidence="5">The sequence shown here is derived from an EMBL/GenBank/DDBJ whole genome shotgun (WGS) entry which is preliminary data.</text>
</comment>
<evidence type="ECO:0000313" key="6">
    <source>
        <dbReference type="Proteomes" id="UP000290624"/>
    </source>
</evidence>
<reference evidence="5 6" key="1">
    <citation type="submission" date="2018-01" db="EMBL/GenBank/DDBJ databases">
        <title>Lactibacter flavus gen. nov., sp. nov., a novel bacterium of the family Propionibacteriaceae isolated from raw milk and dairy products.</title>
        <authorList>
            <person name="Wenning M."/>
            <person name="Breitenwieser F."/>
            <person name="Huptas C."/>
            <person name="von Neubeck M."/>
            <person name="Busse H.-J."/>
            <person name="Scherer S."/>
        </authorList>
    </citation>
    <scope>NUCLEOTIDE SEQUENCE [LARGE SCALE GENOMIC DNA]</scope>
    <source>
        <strain evidence="5 6">VG341</strain>
    </source>
</reference>
<dbReference type="InterPro" id="IPR016167">
    <property type="entry name" value="FAD-bd_PCMH_sub1"/>
</dbReference>
<dbReference type="GO" id="GO:0071949">
    <property type="term" value="F:FAD binding"/>
    <property type="evidence" value="ECO:0007669"/>
    <property type="project" value="InterPro"/>
</dbReference>
<dbReference type="Proteomes" id="UP000290624">
    <property type="component" value="Unassembled WGS sequence"/>
</dbReference>
<keyword evidence="1" id="KW-0285">Flavoprotein</keyword>
<dbReference type="InterPro" id="IPR016166">
    <property type="entry name" value="FAD-bd_PCMH"/>
</dbReference>
<dbReference type="Gene3D" id="1.10.45.10">
    <property type="entry name" value="Vanillyl-alcohol Oxidase, Chain A, domain 4"/>
    <property type="match status" value="1"/>
</dbReference>
<dbReference type="Pfam" id="PF01565">
    <property type="entry name" value="FAD_binding_4"/>
    <property type="match status" value="1"/>
</dbReference>
<evidence type="ECO:0000313" key="5">
    <source>
        <dbReference type="EMBL" id="RXW32042.1"/>
    </source>
</evidence>
<gene>
    <name evidence="5" type="ORF">C1706_08320</name>
</gene>
<dbReference type="Pfam" id="PF09129">
    <property type="entry name" value="Chol_subst-bind"/>
    <property type="match status" value="1"/>
</dbReference>
<keyword evidence="6" id="KW-1185">Reference proteome</keyword>
<organism evidence="5 6">
    <name type="scientific">Propioniciclava flava</name>
    <dbReference type="NCBI Taxonomy" id="2072026"/>
    <lineage>
        <taxon>Bacteria</taxon>
        <taxon>Bacillati</taxon>
        <taxon>Actinomycetota</taxon>
        <taxon>Actinomycetes</taxon>
        <taxon>Propionibacteriales</taxon>
        <taxon>Propionibacteriaceae</taxon>
        <taxon>Propioniciclava</taxon>
    </lineage>
</organism>
<dbReference type="InterPro" id="IPR036318">
    <property type="entry name" value="FAD-bd_PCMH-like_sf"/>
</dbReference>
<dbReference type="InterPro" id="IPR010031">
    <property type="entry name" value="FAD_lactone_oxidase-like"/>
</dbReference>
<dbReference type="EMBL" id="PPCV01000005">
    <property type="protein sequence ID" value="RXW32042.1"/>
    <property type="molecule type" value="Genomic_DNA"/>
</dbReference>
<dbReference type="InterPro" id="IPR015213">
    <property type="entry name" value="Cholesterol_OX_subst-bd"/>
</dbReference>
<evidence type="ECO:0000256" key="1">
    <source>
        <dbReference type="ARBA" id="ARBA00022630"/>
    </source>
</evidence>
<dbReference type="InterPro" id="IPR016170">
    <property type="entry name" value="Cytok_DH_C_sf"/>
</dbReference>
<dbReference type="AlphaFoldDB" id="A0A4Q2EHK6"/>
<dbReference type="InterPro" id="IPR016169">
    <property type="entry name" value="FAD-bd_PCMH_sub2"/>
</dbReference>
<dbReference type="PROSITE" id="PS51387">
    <property type="entry name" value="FAD_PCMH"/>
    <property type="match status" value="1"/>
</dbReference>
<accession>A0A4Q2EHK6</accession>
<dbReference type="Gene3D" id="3.30.43.10">
    <property type="entry name" value="Uridine Diphospho-n-acetylenolpyruvylglucosamine Reductase, domain 2"/>
    <property type="match status" value="1"/>
</dbReference>
<dbReference type="InterPro" id="IPR006094">
    <property type="entry name" value="Oxid_FAD_bind_N"/>
</dbReference>
<dbReference type="PANTHER" id="PTHR43762:SF1">
    <property type="entry name" value="D-ARABINONO-1,4-LACTONE OXIDASE"/>
    <property type="match status" value="1"/>
</dbReference>
<dbReference type="InterPro" id="IPR016171">
    <property type="entry name" value="Vanillyl_alc_oxidase_C-sub2"/>
</dbReference>
<evidence type="ECO:0000259" key="4">
    <source>
        <dbReference type="PROSITE" id="PS51387"/>
    </source>
</evidence>
<dbReference type="SUPFAM" id="SSF56176">
    <property type="entry name" value="FAD-binding/transporter-associated domain-like"/>
    <property type="match status" value="1"/>
</dbReference>
<dbReference type="Gene3D" id="3.40.462.10">
    <property type="entry name" value="FAD-linked oxidases, C-terminal domain"/>
    <property type="match status" value="1"/>
</dbReference>
<dbReference type="Gene3D" id="3.30.465.10">
    <property type="match status" value="1"/>
</dbReference>
<dbReference type="PANTHER" id="PTHR43762">
    <property type="entry name" value="L-GULONOLACTONE OXIDASE"/>
    <property type="match status" value="1"/>
</dbReference>
<dbReference type="SUPFAM" id="SSF55103">
    <property type="entry name" value="FAD-linked oxidases, C-terminal domain"/>
    <property type="match status" value="1"/>
</dbReference>
<keyword evidence="3" id="KW-0560">Oxidoreductase</keyword>
<evidence type="ECO:0000256" key="2">
    <source>
        <dbReference type="ARBA" id="ARBA00022827"/>
    </source>
</evidence>
<sequence>MSHEWWARGPSRPRAHHWLSLASWHGDAEKRKQGDAENEEIVTKSDAPHFSRRAAVGLGLAAAAWVQVGTITRAEASPGEVPRGFPAAVDLHRAVFENWDKTISTDRLWTSTVRSPDEVAQIANWAAGAGYRLRPRGCGHNWSPLVAEDDTSASAKVVLIDTSQLNAMRMDSPERVRVQGGAQMEALLRYLARQGRSLIGAPAPGDVTVAGVLAVNGHGTNLPRRGEAVPEGATCGTLSNTVVEITAVVWNPASRAYELRTFQRSEADAGALLVSLGRTVVTEVVLQTVPNYHLRCRNITSIHQEVLFAAPQEAGEQSLSALVDKHGRVGLIWFAMTSYSWIQAWDVEPKRPRGSRPVFGPYNYPFADNLPDTVASIIARMTRGSWSLTPTAKATQFSVAAAGLTASGARDMWGEARCFLNFVKPTTLKVSAGSHVVLTSRAQVQRVVHEFTRHYLRLIEQFKGEGFYPANNTCEIRITGLDHPQDTGIPGAQQALLSAAAPVPGRPELDTAVWLDVLNLPGSPRTDALFAGLERWFTTLPAEWGVARPEWAKRFATSAQGPWTDAATLSTWIPQQVPGFRRAAATFDRLDPHGIFRAPLHDRLMPKASPGR</sequence>
<proteinExistence type="predicted"/>
<feature type="domain" description="FAD-binding PCMH-type" evidence="4">
    <location>
        <begin position="102"/>
        <end position="291"/>
    </location>
</feature>
<evidence type="ECO:0000256" key="3">
    <source>
        <dbReference type="ARBA" id="ARBA00023002"/>
    </source>
</evidence>
<dbReference type="OrthoDB" id="9800184at2"/>
<protein>
    <submittedName>
        <fullName evidence="5">FAD-linked oxidase</fullName>
    </submittedName>
</protein>
<keyword evidence="2" id="KW-0274">FAD</keyword>
<name>A0A4Q2EHK6_9ACTN</name>
<dbReference type="GO" id="GO:0016899">
    <property type="term" value="F:oxidoreductase activity, acting on the CH-OH group of donors, oxygen as acceptor"/>
    <property type="evidence" value="ECO:0007669"/>
    <property type="project" value="InterPro"/>
</dbReference>